<dbReference type="GO" id="GO:0009424">
    <property type="term" value="C:bacterial-type flagellum hook"/>
    <property type="evidence" value="ECO:0007669"/>
    <property type="project" value="UniProtKB-UniRule"/>
</dbReference>
<dbReference type="InterPro" id="IPR003481">
    <property type="entry name" value="FliD_N"/>
</dbReference>
<dbReference type="EMBL" id="JAQQAL010000039">
    <property type="protein sequence ID" value="MDC7228022.1"/>
    <property type="molecule type" value="Genomic_DNA"/>
</dbReference>
<evidence type="ECO:0000313" key="10">
    <source>
        <dbReference type="EMBL" id="MDC7228022.1"/>
    </source>
</evidence>
<dbReference type="Pfam" id="PF07195">
    <property type="entry name" value="FliD_C"/>
    <property type="match status" value="1"/>
</dbReference>
<evidence type="ECO:0000256" key="7">
    <source>
        <dbReference type="SAM" id="MobiDB-lite"/>
    </source>
</evidence>
<protein>
    <recommendedName>
        <fullName evidence="6">Flagellar hook-associated protein 2</fullName>
        <shortName evidence="6">HAP2</shortName>
    </recommendedName>
    <alternativeName>
        <fullName evidence="6">Flagellar cap protein</fullName>
    </alternativeName>
</protein>
<evidence type="ECO:0000256" key="3">
    <source>
        <dbReference type="ARBA" id="ARBA00011255"/>
    </source>
</evidence>
<accession>A0AAJ1IEY2</accession>
<comment type="function">
    <text evidence="6">Required for morphogenesis and for the elongation of the flagellar filament by facilitating polymerization of the flagellin monomers at the tip of growing filament. Forms a capping structure, which prevents flagellin subunits (transported through the central channel of the flagellum) from leaking out without polymerization at the distal end.</text>
</comment>
<comment type="subcellular location">
    <subcellularLocation>
        <location evidence="1">Bacterial flagellum</location>
    </subcellularLocation>
    <subcellularLocation>
        <location evidence="6">Periplasm</location>
    </subcellularLocation>
    <subcellularLocation>
        <location evidence="6">Periplasmic flagellum</location>
    </subcellularLocation>
</comment>
<feature type="compositionally biased region" description="Low complexity" evidence="7">
    <location>
        <begin position="277"/>
        <end position="287"/>
    </location>
</feature>
<dbReference type="Proteomes" id="UP001221217">
    <property type="component" value="Unassembled WGS sequence"/>
</dbReference>
<reference evidence="10 11" key="1">
    <citation type="submission" date="2022-12" db="EMBL/GenBank/DDBJ databases">
        <title>Metagenome assembled genome from gulf of manar.</title>
        <authorList>
            <person name="Kohli P."/>
            <person name="Pk S."/>
            <person name="Venkata Ramana C."/>
            <person name="Sasikala C."/>
        </authorList>
    </citation>
    <scope>NUCLEOTIDE SEQUENCE [LARGE SCALE GENOMIC DNA]</scope>
    <source>
        <strain evidence="10">JB008</strain>
    </source>
</reference>
<evidence type="ECO:0000256" key="6">
    <source>
        <dbReference type="RuleBase" id="RU362066"/>
    </source>
</evidence>
<evidence type="ECO:0000256" key="1">
    <source>
        <dbReference type="ARBA" id="ARBA00004365"/>
    </source>
</evidence>
<dbReference type="Pfam" id="PF02465">
    <property type="entry name" value="FliD_N"/>
    <property type="match status" value="1"/>
</dbReference>
<sequence length="665" mass="73148">MSDITIPGVNSGLNTDSIVSKLMELERIPLERKEDERDSYKNEKTIWQDLSRDLTKLEDSAKALYGADNPFNERIAESSNERVLTAVAERGALEQEKEITVLQKASADRFLSDSIDKDFEAPSGTYTFGIGDEEISFNFRGGSISRLADRINSRGRDMLRAQVIKDTPDTTVMLIESTKEGLENKLEFKDGAALEFAVSAGILRQVDSSLRIIPAEPAEGARGTSEDSSGRTLLAPGAEGLFRITPPVKDNGKLLVEFDVQINNLEEGEWTPPEAPEGPASPSDSSIDFKGINIYNSGSSISLPEWDAPLPPEKIVDLEVFSSRSGSSETFFPALRDTEQKQKITVSLADLGGTTDSIAFKNNNTFKNISISEIKIYDPNARGDWEPAKPIDQASNSRLMVDGIEIIRNSNTIDDLVPGVTLTLRGEDEEPIDLTISPDNELVKDSIISFFGNYNRIQADLAILTSNDATVISEIDYFTEDEVQKANERLGYFQGDSTLIQMKSRLQLIMMEAYSSPTDDTLRLLSQIGISTNSSGFGAGLNNSKLRGYIEINEDTLDSILETNIRGVKDLFGLDTDGDLVIDNGAAYKAQEYMSPYTGSNGILAYRMTSLDSRISSTESDITSYELKLEDTEADLKNKYAIMEGNINAMQQSSNSLNNLNNNNN</sequence>
<feature type="domain" description="Flagellar hook-associated protein 2 N-terminal" evidence="8">
    <location>
        <begin position="11"/>
        <end position="108"/>
    </location>
</feature>
<evidence type="ECO:0000259" key="8">
    <source>
        <dbReference type="Pfam" id="PF02465"/>
    </source>
</evidence>
<keyword evidence="6" id="KW-0574">Periplasm</keyword>
<dbReference type="GO" id="GO:0071973">
    <property type="term" value="P:bacterial-type flagellum-dependent cell motility"/>
    <property type="evidence" value="ECO:0007669"/>
    <property type="project" value="TreeGrafter"/>
</dbReference>
<dbReference type="NCBIfam" id="NF005188">
    <property type="entry name" value="PRK06664.1"/>
    <property type="match status" value="1"/>
</dbReference>
<evidence type="ECO:0000313" key="11">
    <source>
        <dbReference type="Proteomes" id="UP001221217"/>
    </source>
</evidence>
<proteinExistence type="inferred from homology"/>
<evidence type="ECO:0000256" key="2">
    <source>
        <dbReference type="ARBA" id="ARBA00009764"/>
    </source>
</evidence>
<evidence type="ECO:0000256" key="4">
    <source>
        <dbReference type="ARBA" id="ARBA00023054"/>
    </source>
</evidence>
<evidence type="ECO:0000256" key="5">
    <source>
        <dbReference type="ARBA" id="ARBA00023143"/>
    </source>
</evidence>
<feature type="region of interest" description="Disordered" evidence="7">
    <location>
        <begin position="267"/>
        <end position="287"/>
    </location>
</feature>
<dbReference type="GO" id="GO:0055040">
    <property type="term" value="C:periplasmic flagellum"/>
    <property type="evidence" value="ECO:0007669"/>
    <property type="project" value="UniProtKB-SubCell"/>
</dbReference>
<dbReference type="GO" id="GO:0007155">
    <property type="term" value="P:cell adhesion"/>
    <property type="evidence" value="ECO:0007669"/>
    <property type="project" value="InterPro"/>
</dbReference>
<keyword evidence="10" id="KW-0282">Flagellum</keyword>
<name>A0AAJ1IEY2_9SPIO</name>
<keyword evidence="4" id="KW-0175">Coiled coil</keyword>
<dbReference type="AlphaFoldDB" id="A0AAJ1IEY2"/>
<dbReference type="InterPro" id="IPR040026">
    <property type="entry name" value="FliD"/>
</dbReference>
<comment type="similarity">
    <text evidence="2 6">Belongs to the FliD family.</text>
</comment>
<evidence type="ECO:0000259" key="9">
    <source>
        <dbReference type="Pfam" id="PF07195"/>
    </source>
</evidence>
<gene>
    <name evidence="10" type="primary">fliD</name>
    <name evidence="10" type="ORF">PQJ61_14765</name>
</gene>
<dbReference type="GO" id="GO:0009421">
    <property type="term" value="C:bacterial-type flagellum filament cap"/>
    <property type="evidence" value="ECO:0007669"/>
    <property type="project" value="InterPro"/>
</dbReference>
<dbReference type="PANTHER" id="PTHR30288">
    <property type="entry name" value="FLAGELLAR CAP/ASSEMBLY PROTEIN FLID"/>
    <property type="match status" value="1"/>
</dbReference>
<feature type="domain" description="Flagellar hook-associated protein 2 C-terminal" evidence="9">
    <location>
        <begin position="394"/>
        <end position="652"/>
    </location>
</feature>
<keyword evidence="10" id="KW-0969">Cilium</keyword>
<keyword evidence="10" id="KW-0966">Cell projection</keyword>
<dbReference type="PANTHER" id="PTHR30288:SF0">
    <property type="entry name" value="FLAGELLAR HOOK-ASSOCIATED PROTEIN 2"/>
    <property type="match status" value="1"/>
</dbReference>
<organism evidence="10 11">
    <name type="scientific">Candidatus Thalassospirochaeta sargassi</name>
    <dbReference type="NCBI Taxonomy" id="3119039"/>
    <lineage>
        <taxon>Bacteria</taxon>
        <taxon>Pseudomonadati</taxon>
        <taxon>Spirochaetota</taxon>
        <taxon>Spirochaetia</taxon>
        <taxon>Spirochaetales</taxon>
        <taxon>Spirochaetaceae</taxon>
        <taxon>Candidatus Thalassospirochaeta</taxon>
    </lineage>
</organism>
<dbReference type="InterPro" id="IPR010809">
    <property type="entry name" value="FliD_C"/>
</dbReference>
<comment type="subunit">
    <text evidence="3 6">Homopentamer.</text>
</comment>
<keyword evidence="5 6" id="KW-0975">Bacterial flagellum</keyword>
<comment type="caution">
    <text evidence="10">The sequence shown here is derived from an EMBL/GenBank/DDBJ whole genome shotgun (WGS) entry which is preliminary data.</text>
</comment>